<feature type="domain" description="GH18" evidence="3">
    <location>
        <begin position="260"/>
        <end position="620"/>
    </location>
</feature>
<dbReference type="GO" id="GO:0004568">
    <property type="term" value="F:chitinase activity"/>
    <property type="evidence" value="ECO:0007669"/>
    <property type="project" value="TreeGrafter"/>
</dbReference>
<evidence type="ECO:0000259" key="3">
    <source>
        <dbReference type="PROSITE" id="PS51910"/>
    </source>
</evidence>
<evidence type="ECO:0000256" key="2">
    <source>
        <dbReference type="SAM" id="Phobius"/>
    </source>
</evidence>
<sequence length="1293" mass="145562">MIVRIIKMGSFILVTILVMYSLTRGSLASVYNSSYIFYDNTAMMKNCDWYTLEGVAISSHLMKYGHQYICHSDTAVLTKPGGLTNEKSGTCNYWCDIKKPIALNGIVTFTGKFSMRANNPFVQQIPPDCISVVFKCNDYHDQQTPINTISIKLYGSPAMNSAMFHNKSCETKTFECATINVLMAINQNSIPLPWSVTMLRGSRYACLLPYIGNGQMDYDSTCWAQIGERCYTSLGLIDYCFNSKKKIAGITDYVTPQINSEFGCKISRNVHYRNKTWTIPDTSLNRLKNCDEIIYGPIEVKNGVCLDFHKPDQDFLTKIKAAGVKKLTLEIGGWFLTTAMWASTVESFTIRKAFIRSCIPIIQKYEASGIEINFGGVLYTDIDDTNTLPKYTALLKEFREWMDRDTMTLLSVSLPVRYPAPVLFHPEQIHPLVNRISLQTFDLYGEWDPNKRLCHTAWDIGTECGIDGVECADPSAYLYLKYVMNYFSKRVPVSKLSFGLSFYAHSWIIDQKTSEWIGTPYIFSEQLFGSLGMLGYGELVTKYVDKIKCVYNPLQKCCLTNITNSKTQMIFTWDDVSSMKHKIESVMRDYGVKRFFTESFDLDIAPYDAHAELSNYIKTWTDQTSLKSNIITPSYQIGNGPLVNCPGISAVAGDLIFTQKQYKEFHALKTFTNIYVASIKHISSCTPGTPQQSITLVPNIPRMAINLNTYLPTTNEGDYSVGLGSDGTVVQFIPKVQQSCADINTESIARLPYVEVDQEFIFTEPVIKNDGIIIPEGIYYYMDDYFFAIDYINFNTTCMNYKVESLPTCIAVTCSGDPTCINKYASICADADAIISDVRRSNDLLINAFQDLELEHKKAKIYEIGSGGVTDDKFVGAVAIGMAGVAIATSVTALGIAIDTATKVNKLQEQLDTTREITKEIGKSIYTISSKLDRNTQMVNARMTDMQASINKQFESIEKNFNQLANDIKDIAADVNQKFKVTVGYQSWYQQMISLTNQLTQGAIQLSYKAGMIRNCFKSLMDGTMAGCPSGVTPLVEHPGISYLQTVSALLYRDTKLFIVNKLPKTFTPITLNTFYPTPYIIDNTVCWPNYELSMVNGQITNKLSCTSRYCEKGVPNIDYENCLKNYTTCNIVCGDCYKGMCYDKYLKKVTFTRGTTATTLLVTKQTPVFDKLPSLIKVDDMLTQFKASTLEQINPINTSIHLETINGDLQDLKTKIQKYDEKMKSLRVSGFSFGDFFKTLGYIVIIAVVICVVVGIAILVQKCTIYCKNNSQQGDNYKTHQYQRLPTNQYYT</sequence>
<dbReference type="InterPro" id="IPR029070">
    <property type="entry name" value="Chitinase_insertion_sf"/>
</dbReference>
<name>A0A1I9KI19_9VIRU</name>
<keyword evidence="2" id="KW-0812">Transmembrane</keyword>
<dbReference type="InterPro" id="IPR001223">
    <property type="entry name" value="Glyco_hydro18_cat"/>
</dbReference>
<dbReference type="SMART" id="SM00636">
    <property type="entry name" value="Glyco_18"/>
    <property type="match status" value="1"/>
</dbReference>
<dbReference type="Gene3D" id="3.10.50.10">
    <property type="match status" value="1"/>
</dbReference>
<evidence type="ECO:0000313" key="4">
    <source>
        <dbReference type="EMBL" id="ALP73385.1"/>
    </source>
</evidence>
<accession>A0A1I9KI19</accession>
<dbReference type="Pfam" id="PF00704">
    <property type="entry name" value="Glyco_hydro_18"/>
    <property type="match status" value="1"/>
</dbReference>
<protein>
    <submittedName>
        <fullName evidence="4">Membrane glycoprotein</fullName>
    </submittedName>
</protein>
<dbReference type="InterPro" id="IPR011583">
    <property type="entry name" value="Chitinase_II/V-like_cat"/>
</dbReference>
<dbReference type="GO" id="GO:0006032">
    <property type="term" value="P:chitin catabolic process"/>
    <property type="evidence" value="ECO:0007669"/>
    <property type="project" value="TreeGrafter"/>
</dbReference>
<keyword evidence="2" id="KW-0472">Membrane</keyword>
<dbReference type="InterPro" id="IPR050314">
    <property type="entry name" value="Glycosyl_Hydrlase_18"/>
</dbReference>
<proteinExistence type="predicted"/>
<dbReference type="PANTHER" id="PTHR11177:SF317">
    <property type="entry name" value="CHITINASE 12-RELATED"/>
    <property type="match status" value="1"/>
</dbReference>
<dbReference type="PANTHER" id="PTHR11177">
    <property type="entry name" value="CHITINASE"/>
    <property type="match status" value="1"/>
</dbReference>
<feature type="coiled-coil region" evidence="1">
    <location>
        <begin position="1203"/>
        <end position="1230"/>
    </location>
</feature>
<dbReference type="GO" id="GO:0008061">
    <property type="term" value="F:chitin binding"/>
    <property type="evidence" value="ECO:0007669"/>
    <property type="project" value="InterPro"/>
</dbReference>
<feature type="transmembrane region" description="Helical" evidence="2">
    <location>
        <begin position="1241"/>
        <end position="1261"/>
    </location>
</feature>
<reference evidence="4" key="1">
    <citation type="journal article" date="2017" name="J. Fish Dis.">
        <title>Isolation and characterization of an atypical Siberian sturgeon herpesvirus strain in Russia: novel North American Acipenserid herpesvirus 2 strain in Europe?</title>
        <authorList>
            <person name="Doszpoly A."/>
            <person name="Kalabekov I.M."/>
            <person name="Breyta R."/>
            <person name="Shchelkunov I.S."/>
        </authorList>
    </citation>
    <scope>NUCLEOTIDE SEQUENCE</scope>
    <source>
        <strain evidence="4">SbSHV-2</strain>
    </source>
</reference>
<keyword evidence="1" id="KW-0175">Coiled coil</keyword>
<dbReference type="InterPro" id="IPR031412">
    <property type="entry name" value="S_torovirinae"/>
</dbReference>
<organism evidence="4">
    <name type="scientific">white sturgeon herpesvirus 2</name>
    <dbReference type="NCBI Taxonomy" id="320884"/>
    <lineage>
        <taxon>Viruses</taxon>
        <taxon>Duplodnaviria</taxon>
        <taxon>Heunggongvirae</taxon>
        <taxon>Peploviricota</taxon>
        <taxon>Herviviricetes</taxon>
        <taxon>Herpesvirales</taxon>
        <taxon>Alloherpesviridae</taxon>
        <taxon>Ictavirus</taxon>
        <taxon>Ictavirus acipenseridallo2</taxon>
    </lineage>
</organism>
<dbReference type="EMBL" id="KT183705">
    <property type="protein sequence ID" value="ALP73385.1"/>
    <property type="molecule type" value="Genomic_DNA"/>
</dbReference>
<dbReference type="GO" id="GO:0005975">
    <property type="term" value="P:carbohydrate metabolic process"/>
    <property type="evidence" value="ECO:0007669"/>
    <property type="project" value="InterPro"/>
</dbReference>
<dbReference type="Pfam" id="PF17072">
    <property type="entry name" value="Spike_torovirin"/>
    <property type="match status" value="1"/>
</dbReference>
<keyword evidence="2" id="KW-1133">Transmembrane helix</keyword>
<dbReference type="SUPFAM" id="SSF51445">
    <property type="entry name" value="(Trans)glycosidases"/>
    <property type="match status" value="1"/>
</dbReference>
<evidence type="ECO:0000256" key="1">
    <source>
        <dbReference type="SAM" id="Coils"/>
    </source>
</evidence>
<dbReference type="InterPro" id="IPR017853">
    <property type="entry name" value="GH"/>
</dbReference>
<dbReference type="GO" id="GO:0005576">
    <property type="term" value="C:extracellular region"/>
    <property type="evidence" value="ECO:0007669"/>
    <property type="project" value="TreeGrafter"/>
</dbReference>
<dbReference type="PROSITE" id="PS51910">
    <property type="entry name" value="GH18_2"/>
    <property type="match status" value="1"/>
</dbReference>
<dbReference type="Gene3D" id="3.20.20.80">
    <property type="entry name" value="Glycosidases"/>
    <property type="match status" value="1"/>
</dbReference>